<feature type="compositionally biased region" description="Acidic residues" evidence="1">
    <location>
        <begin position="494"/>
        <end position="519"/>
    </location>
</feature>
<name>A0AAW2SN19_SESRA</name>
<reference evidence="3" key="2">
    <citation type="journal article" date="2024" name="Plant">
        <title>Genomic evolution and insights into agronomic trait innovations of Sesamum species.</title>
        <authorList>
            <person name="Miao H."/>
            <person name="Wang L."/>
            <person name="Qu L."/>
            <person name="Liu H."/>
            <person name="Sun Y."/>
            <person name="Le M."/>
            <person name="Wang Q."/>
            <person name="Wei S."/>
            <person name="Zheng Y."/>
            <person name="Lin W."/>
            <person name="Duan Y."/>
            <person name="Cao H."/>
            <person name="Xiong S."/>
            <person name="Wang X."/>
            <person name="Wei L."/>
            <person name="Li C."/>
            <person name="Ma Q."/>
            <person name="Ju M."/>
            <person name="Zhao R."/>
            <person name="Li G."/>
            <person name="Mu C."/>
            <person name="Tian Q."/>
            <person name="Mei H."/>
            <person name="Zhang T."/>
            <person name="Gao T."/>
            <person name="Zhang H."/>
        </authorList>
    </citation>
    <scope>NUCLEOTIDE SEQUENCE</scope>
    <source>
        <strain evidence="3">G02</strain>
    </source>
</reference>
<evidence type="ECO:0000256" key="1">
    <source>
        <dbReference type="SAM" id="MobiDB-lite"/>
    </source>
</evidence>
<evidence type="ECO:0000313" key="3">
    <source>
        <dbReference type="EMBL" id="KAL0393121.1"/>
    </source>
</evidence>
<evidence type="ECO:0000259" key="2">
    <source>
        <dbReference type="Pfam" id="PF13952"/>
    </source>
</evidence>
<dbReference type="PANTHER" id="PTHR10775">
    <property type="entry name" value="OS08G0208400 PROTEIN"/>
    <property type="match status" value="1"/>
</dbReference>
<dbReference type="PANTHER" id="PTHR10775:SF166">
    <property type="entry name" value="OS04G0146034 PROTEIN"/>
    <property type="match status" value="1"/>
</dbReference>
<reference evidence="3" key="1">
    <citation type="submission" date="2020-06" db="EMBL/GenBank/DDBJ databases">
        <authorList>
            <person name="Li T."/>
            <person name="Hu X."/>
            <person name="Zhang T."/>
            <person name="Song X."/>
            <person name="Zhang H."/>
            <person name="Dai N."/>
            <person name="Sheng W."/>
            <person name="Hou X."/>
            <person name="Wei L."/>
        </authorList>
    </citation>
    <scope>NUCLEOTIDE SEQUENCE</scope>
    <source>
        <strain evidence="3">G02</strain>
        <tissue evidence="3">Leaf</tissue>
    </source>
</reference>
<dbReference type="Pfam" id="PF13952">
    <property type="entry name" value="DUF4216"/>
    <property type="match status" value="1"/>
</dbReference>
<proteinExistence type="predicted"/>
<dbReference type="InterPro" id="IPR004242">
    <property type="entry name" value="Transposase_21"/>
</dbReference>
<gene>
    <name evidence="3" type="ORF">Sradi_2534900</name>
</gene>
<organism evidence="3">
    <name type="scientific">Sesamum radiatum</name>
    <name type="common">Black benniseed</name>
    <dbReference type="NCBI Taxonomy" id="300843"/>
    <lineage>
        <taxon>Eukaryota</taxon>
        <taxon>Viridiplantae</taxon>
        <taxon>Streptophyta</taxon>
        <taxon>Embryophyta</taxon>
        <taxon>Tracheophyta</taxon>
        <taxon>Spermatophyta</taxon>
        <taxon>Magnoliopsida</taxon>
        <taxon>eudicotyledons</taxon>
        <taxon>Gunneridae</taxon>
        <taxon>Pentapetalae</taxon>
        <taxon>asterids</taxon>
        <taxon>lamiids</taxon>
        <taxon>Lamiales</taxon>
        <taxon>Pedaliaceae</taxon>
        <taxon>Sesamum</taxon>
    </lineage>
</organism>
<dbReference type="EMBL" id="JACGWJ010000010">
    <property type="protein sequence ID" value="KAL0393121.1"/>
    <property type="molecule type" value="Genomic_DNA"/>
</dbReference>
<dbReference type="AlphaFoldDB" id="A0AAW2SN19"/>
<sequence length="519" mass="59533">MIFYAARLSYIVSSHEGVPDNGTRSYLVDADTSSYAYGDGGPYDYDESGLADRFSNIVHTADQPLWDGCNQSHLGVITELVDIKWNDDVDLEYCKFCGDDRYQPARGRDLHRKKSPYFVLRYLPLTPACREEPHNVWLGLCTDGLAPHGQYSRTYSCWLAIIISKNLPPGMCMSSEYKFLRMVIPGPSNSKRLIDVYLELLIEELLQLWHVGVKTYNHATNRAFMMRAALMWTVNSLPAYGMTSGWSTTGVMGCSVCMDDTRAFHLQHDRKVCYFNCHRQFLLAYHPYRRNKKAFTKNRVENKIARSSYPGRASGATKKRWLNGPERHIIESYILTNCEVITPYYEYNFQPECHNTGKSTINCMVCVKSSSYTDEKNDSYGIIEEIIQLTCPLIPNLHIVLFKCRWVDPVRGMKEHPRYHLVDVNFKKLYQNDDPFILAQQAVQVYFTGRILAGGSSTSSCSGYDNQPYDLHDPNSLQVVLEAAGISRRQLHEYDDENEDEFEDSGEDDEIDDEEYEAT</sequence>
<dbReference type="Pfam" id="PF02992">
    <property type="entry name" value="Transposase_21"/>
    <property type="match status" value="1"/>
</dbReference>
<feature type="domain" description="DUF4216" evidence="2">
    <location>
        <begin position="398"/>
        <end position="448"/>
    </location>
</feature>
<dbReference type="InterPro" id="IPR025312">
    <property type="entry name" value="DUF4216"/>
</dbReference>
<feature type="region of interest" description="Disordered" evidence="1">
    <location>
        <begin position="490"/>
        <end position="519"/>
    </location>
</feature>
<comment type="caution">
    <text evidence="3">The sequence shown here is derived from an EMBL/GenBank/DDBJ whole genome shotgun (WGS) entry which is preliminary data.</text>
</comment>
<protein>
    <recommendedName>
        <fullName evidence="2">DUF4216 domain-containing protein</fullName>
    </recommendedName>
</protein>
<accession>A0AAW2SN19</accession>